<sequence>MMNSEQAKATRDSITSLFASGRMGEGLKMLDEKGADLPAHVRLECQGNLHFYRRDLQTATHRYETAIGLAPDYQIARYHYLVGTQDEKRQQFVDAFKRYQAAIEAEPTFIDAYVELGGLLVKVGDLEGARTCYQDAARLAPNDIANLHNLKAVLRKLASVEPAKWEKDLLRVEEAYDRAVKLGQALPPQNQW</sequence>
<dbReference type="GO" id="GO:0016757">
    <property type="term" value="F:glycosyltransferase activity"/>
    <property type="evidence" value="ECO:0007669"/>
    <property type="project" value="UniProtKB-KW"/>
</dbReference>
<dbReference type="EMBL" id="JAAVXB010000002">
    <property type="protein sequence ID" value="NKF21312.1"/>
    <property type="molecule type" value="Genomic_DNA"/>
</dbReference>
<evidence type="ECO:0000313" key="5">
    <source>
        <dbReference type="EMBL" id="NKF21312.1"/>
    </source>
</evidence>
<protein>
    <submittedName>
        <fullName evidence="5">Tetratricopeptide repeat protein</fullName>
    </submittedName>
</protein>
<keyword evidence="2" id="KW-0328">Glycosyltransferase</keyword>
<comment type="caution">
    <text evidence="5">The sequence shown here is derived from an EMBL/GenBank/DDBJ whole genome shotgun (WGS) entry which is preliminary data.</text>
</comment>
<feature type="repeat" description="TPR" evidence="4">
    <location>
        <begin position="110"/>
        <end position="143"/>
    </location>
</feature>
<reference evidence="5" key="1">
    <citation type="submission" date="2020-03" db="EMBL/GenBank/DDBJ databases">
        <title>Solimonas marina sp. nov., isolated from deep seawater of the Pacific Ocean.</title>
        <authorList>
            <person name="Liu X."/>
            <person name="Lai Q."/>
            <person name="Sun F."/>
            <person name="Gai Y."/>
            <person name="Li G."/>
            <person name="Shao Z."/>
        </authorList>
    </citation>
    <scope>NUCLEOTIDE SEQUENCE</scope>
    <source>
        <strain evidence="5">C16B3</strain>
    </source>
</reference>
<dbReference type="SUPFAM" id="SSF48452">
    <property type="entry name" value="TPR-like"/>
    <property type="match status" value="1"/>
</dbReference>
<keyword evidence="4" id="KW-0802">TPR repeat</keyword>
<dbReference type="Proteomes" id="UP000653472">
    <property type="component" value="Unassembled WGS sequence"/>
</dbReference>
<dbReference type="Gene3D" id="1.25.40.10">
    <property type="entry name" value="Tetratricopeptide repeat domain"/>
    <property type="match status" value="1"/>
</dbReference>
<dbReference type="PANTHER" id="PTHR44835:SF1">
    <property type="entry name" value="PROTEIN O-GLCNAC TRANSFERASE"/>
    <property type="match status" value="1"/>
</dbReference>
<evidence type="ECO:0000256" key="2">
    <source>
        <dbReference type="ARBA" id="ARBA00022676"/>
    </source>
</evidence>
<evidence type="ECO:0000313" key="6">
    <source>
        <dbReference type="Proteomes" id="UP000653472"/>
    </source>
</evidence>
<dbReference type="InterPro" id="IPR051939">
    <property type="entry name" value="Glycosyltr_41/O-GlcNAc_trsf"/>
</dbReference>
<proteinExistence type="predicted"/>
<name>A0A969W6I1_9GAMM</name>
<dbReference type="AlphaFoldDB" id="A0A969W6I1"/>
<organism evidence="5 6">
    <name type="scientific">Solimonas marina</name>
    <dbReference type="NCBI Taxonomy" id="2714601"/>
    <lineage>
        <taxon>Bacteria</taxon>
        <taxon>Pseudomonadati</taxon>
        <taxon>Pseudomonadota</taxon>
        <taxon>Gammaproteobacteria</taxon>
        <taxon>Nevskiales</taxon>
        <taxon>Nevskiaceae</taxon>
        <taxon>Solimonas</taxon>
    </lineage>
</organism>
<dbReference type="SMART" id="SM00028">
    <property type="entry name" value="TPR"/>
    <property type="match status" value="3"/>
</dbReference>
<dbReference type="RefSeq" id="WP_168146585.1">
    <property type="nucleotide sequence ID" value="NZ_JAAVXB010000002.1"/>
</dbReference>
<gene>
    <name evidence="5" type="ORF">G7Y82_03210</name>
</gene>
<dbReference type="Pfam" id="PF14559">
    <property type="entry name" value="TPR_19"/>
    <property type="match status" value="1"/>
</dbReference>
<keyword evidence="3" id="KW-0808">Transferase</keyword>
<evidence type="ECO:0000256" key="1">
    <source>
        <dbReference type="ARBA" id="ARBA00004922"/>
    </source>
</evidence>
<comment type="pathway">
    <text evidence="1">Protein modification; protein glycosylation.</text>
</comment>
<accession>A0A969W6I1</accession>
<dbReference type="InterPro" id="IPR011990">
    <property type="entry name" value="TPR-like_helical_dom_sf"/>
</dbReference>
<keyword evidence="6" id="KW-1185">Reference proteome</keyword>
<dbReference type="PANTHER" id="PTHR44835">
    <property type="entry name" value="UDP-N-ACETYLGLUCOSAMINE--PEPTIDE N-ACETYLGLUCOSAMINYLTRANSFERASE SPINDLY-RELATED"/>
    <property type="match status" value="1"/>
</dbReference>
<evidence type="ECO:0000256" key="3">
    <source>
        <dbReference type="ARBA" id="ARBA00022679"/>
    </source>
</evidence>
<dbReference type="PROSITE" id="PS50005">
    <property type="entry name" value="TPR"/>
    <property type="match status" value="1"/>
</dbReference>
<dbReference type="InterPro" id="IPR019734">
    <property type="entry name" value="TPR_rpt"/>
</dbReference>
<evidence type="ECO:0000256" key="4">
    <source>
        <dbReference type="PROSITE-ProRule" id="PRU00339"/>
    </source>
</evidence>